<gene>
    <name evidence="2" type="ORF">N656DRAFT_784754</name>
</gene>
<protein>
    <submittedName>
        <fullName evidence="2">Uncharacterized protein</fullName>
    </submittedName>
</protein>
<evidence type="ECO:0000313" key="3">
    <source>
        <dbReference type="Proteomes" id="UP001302812"/>
    </source>
</evidence>
<proteinExistence type="predicted"/>
<comment type="caution">
    <text evidence="2">The sequence shown here is derived from an EMBL/GenBank/DDBJ whole genome shotgun (WGS) entry which is preliminary data.</text>
</comment>
<evidence type="ECO:0000256" key="1">
    <source>
        <dbReference type="SAM" id="MobiDB-lite"/>
    </source>
</evidence>
<dbReference type="Proteomes" id="UP001302812">
    <property type="component" value="Unassembled WGS sequence"/>
</dbReference>
<reference evidence="2" key="2">
    <citation type="submission" date="2023-05" db="EMBL/GenBank/DDBJ databases">
        <authorList>
            <consortium name="Lawrence Berkeley National Laboratory"/>
            <person name="Steindorff A."/>
            <person name="Hensen N."/>
            <person name="Bonometti L."/>
            <person name="Westerberg I."/>
            <person name="Brannstrom I.O."/>
            <person name="Guillou S."/>
            <person name="Cros-Aarteil S."/>
            <person name="Calhoun S."/>
            <person name="Haridas S."/>
            <person name="Kuo A."/>
            <person name="Mondo S."/>
            <person name="Pangilinan J."/>
            <person name="Riley R."/>
            <person name="Labutti K."/>
            <person name="Andreopoulos B."/>
            <person name="Lipzen A."/>
            <person name="Chen C."/>
            <person name="Yanf M."/>
            <person name="Daum C."/>
            <person name="Ng V."/>
            <person name="Clum A."/>
            <person name="Ohm R."/>
            <person name="Martin F."/>
            <person name="Silar P."/>
            <person name="Natvig D."/>
            <person name="Lalanne C."/>
            <person name="Gautier V."/>
            <person name="Ament-Velasquez S.L."/>
            <person name="Kruys A."/>
            <person name="Hutchinson M.I."/>
            <person name="Powell A.J."/>
            <person name="Barry K."/>
            <person name="Miller A.N."/>
            <person name="Grigoriev I.V."/>
            <person name="Debuchy R."/>
            <person name="Gladieux P."/>
            <person name="Thoren M.H."/>
            <person name="Johannesson H."/>
        </authorList>
    </citation>
    <scope>NUCLEOTIDE SEQUENCE</scope>
    <source>
        <strain evidence="2">CBS 508.74</strain>
    </source>
</reference>
<dbReference type="GeneID" id="89940366"/>
<sequence length="164" mass="17184">MVTQTSNPLEQSDLPRYCCYHTSPLAIFCATDGTAEQLLAEDFAPPSLKSHRILPTSPLPGVGALQGETASDRSPKAAQPRHPVLQVEGRPAAELSNRPASKYHSHSIISVSDVHLATLLEGSALSKHEGEAPACKPIRVSVPSWVSPAETTTPGGSPSGCTGL</sequence>
<organism evidence="2 3">
    <name type="scientific">Canariomyces notabilis</name>
    <dbReference type="NCBI Taxonomy" id="2074819"/>
    <lineage>
        <taxon>Eukaryota</taxon>
        <taxon>Fungi</taxon>
        <taxon>Dikarya</taxon>
        <taxon>Ascomycota</taxon>
        <taxon>Pezizomycotina</taxon>
        <taxon>Sordariomycetes</taxon>
        <taxon>Sordariomycetidae</taxon>
        <taxon>Sordariales</taxon>
        <taxon>Chaetomiaceae</taxon>
        <taxon>Canariomyces</taxon>
    </lineage>
</organism>
<evidence type="ECO:0000313" key="2">
    <source>
        <dbReference type="EMBL" id="KAK4107980.1"/>
    </source>
</evidence>
<name>A0AAN6T7F9_9PEZI</name>
<keyword evidence="3" id="KW-1185">Reference proteome</keyword>
<dbReference type="EMBL" id="MU853367">
    <property type="protein sequence ID" value="KAK4107980.1"/>
    <property type="molecule type" value="Genomic_DNA"/>
</dbReference>
<dbReference type="RefSeq" id="XP_064665550.1">
    <property type="nucleotide sequence ID" value="XM_064816241.1"/>
</dbReference>
<feature type="region of interest" description="Disordered" evidence="1">
    <location>
        <begin position="51"/>
        <end position="99"/>
    </location>
</feature>
<accession>A0AAN6T7F9</accession>
<dbReference type="AlphaFoldDB" id="A0AAN6T7F9"/>
<reference evidence="2" key="1">
    <citation type="journal article" date="2023" name="Mol. Phylogenet. Evol.">
        <title>Genome-scale phylogeny and comparative genomics of the fungal order Sordariales.</title>
        <authorList>
            <person name="Hensen N."/>
            <person name="Bonometti L."/>
            <person name="Westerberg I."/>
            <person name="Brannstrom I.O."/>
            <person name="Guillou S."/>
            <person name="Cros-Aarteil S."/>
            <person name="Calhoun S."/>
            <person name="Haridas S."/>
            <person name="Kuo A."/>
            <person name="Mondo S."/>
            <person name="Pangilinan J."/>
            <person name="Riley R."/>
            <person name="LaButti K."/>
            <person name="Andreopoulos B."/>
            <person name="Lipzen A."/>
            <person name="Chen C."/>
            <person name="Yan M."/>
            <person name="Daum C."/>
            <person name="Ng V."/>
            <person name="Clum A."/>
            <person name="Steindorff A."/>
            <person name="Ohm R.A."/>
            <person name="Martin F."/>
            <person name="Silar P."/>
            <person name="Natvig D.O."/>
            <person name="Lalanne C."/>
            <person name="Gautier V."/>
            <person name="Ament-Velasquez S.L."/>
            <person name="Kruys A."/>
            <person name="Hutchinson M.I."/>
            <person name="Powell A.J."/>
            <person name="Barry K."/>
            <person name="Miller A.N."/>
            <person name="Grigoriev I.V."/>
            <person name="Debuchy R."/>
            <person name="Gladieux P."/>
            <person name="Hiltunen Thoren M."/>
            <person name="Johannesson H."/>
        </authorList>
    </citation>
    <scope>NUCLEOTIDE SEQUENCE</scope>
    <source>
        <strain evidence="2">CBS 508.74</strain>
    </source>
</reference>